<keyword evidence="2" id="KW-1185">Reference proteome</keyword>
<dbReference type="AlphaFoldDB" id="A0A095V1Q1"/>
<dbReference type="CDD" id="cd04647">
    <property type="entry name" value="LbH_MAT_like"/>
    <property type="match status" value="1"/>
</dbReference>
<dbReference type="Gene3D" id="2.160.10.10">
    <property type="entry name" value="Hexapeptide repeat proteins"/>
    <property type="match status" value="2"/>
</dbReference>
<dbReference type="InterPro" id="IPR011004">
    <property type="entry name" value="Trimer_LpxA-like_sf"/>
</dbReference>
<dbReference type="EMBL" id="JRHH01000002">
    <property type="protein sequence ID" value="KGD68780.1"/>
    <property type="molecule type" value="Genomic_DNA"/>
</dbReference>
<dbReference type="STRING" id="1453498.LG45_03805"/>
<organism evidence="1 2">
    <name type="scientific">Flavobacterium aquatile LMG 4008 = ATCC 11947</name>
    <dbReference type="NCBI Taxonomy" id="1453498"/>
    <lineage>
        <taxon>Bacteria</taxon>
        <taxon>Pseudomonadati</taxon>
        <taxon>Bacteroidota</taxon>
        <taxon>Flavobacteriia</taxon>
        <taxon>Flavobacteriales</taxon>
        <taxon>Flavobacteriaceae</taxon>
        <taxon>Flavobacterium</taxon>
    </lineage>
</organism>
<accession>A0A095V1Q1</accession>
<comment type="caution">
    <text evidence="1">The sequence shown here is derived from an EMBL/GenBank/DDBJ whole genome shotgun (WGS) entry which is preliminary data.</text>
</comment>
<proteinExistence type="predicted"/>
<dbReference type="InterPro" id="IPR001451">
    <property type="entry name" value="Hexapep"/>
</dbReference>
<dbReference type="eggNOG" id="COG0110">
    <property type="taxonomic scope" value="Bacteria"/>
</dbReference>
<dbReference type="PANTHER" id="PTHR23416">
    <property type="entry name" value="SIALIC ACID SYNTHASE-RELATED"/>
    <property type="match status" value="1"/>
</dbReference>
<reference evidence="1 2" key="1">
    <citation type="submission" date="2014-09" db="EMBL/GenBank/DDBJ databases">
        <title>Whole Genome Shotgun of Flavobacterium aquatile LMG 4008.</title>
        <authorList>
            <person name="Gale A.N."/>
            <person name="Pipes S.E."/>
            <person name="Newman J.D."/>
        </authorList>
    </citation>
    <scope>NUCLEOTIDE SEQUENCE [LARGE SCALE GENOMIC DNA]</scope>
    <source>
        <strain evidence="1 2">LMG 4008</strain>
    </source>
</reference>
<gene>
    <name evidence="1" type="ORF">LG45_03805</name>
</gene>
<protein>
    <recommendedName>
        <fullName evidence="3">Acetyltransferase</fullName>
    </recommendedName>
</protein>
<dbReference type="Pfam" id="PF00132">
    <property type="entry name" value="Hexapep"/>
    <property type="match status" value="1"/>
</dbReference>
<dbReference type="Proteomes" id="UP000029554">
    <property type="component" value="Unassembled WGS sequence"/>
</dbReference>
<name>A0A095V1Q1_9FLAO</name>
<evidence type="ECO:0000313" key="1">
    <source>
        <dbReference type="EMBL" id="KGD68780.1"/>
    </source>
</evidence>
<evidence type="ECO:0000313" key="2">
    <source>
        <dbReference type="Proteomes" id="UP000029554"/>
    </source>
</evidence>
<evidence type="ECO:0008006" key="3">
    <source>
        <dbReference type="Google" id="ProtNLM"/>
    </source>
</evidence>
<dbReference type="OrthoDB" id="9812571at2"/>
<dbReference type="SUPFAM" id="SSF51161">
    <property type="entry name" value="Trimeric LpxA-like enzymes"/>
    <property type="match status" value="2"/>
</dbReference>
<sequence length="226" mass="24379">MIKNLFQKLLNKSGKSYVVDSRIPQKLIIYILIRRMIMVVRGFLKTGKKVFIGNNTRILNSGNIHFGKSVTIDKHCLIDGFSSEKIIFGDCVKIGAFSTLSSTSHMSKYGRGLKMGDNSAVGQFTEFGAAGGIEIGNDVIMGSYISFHSENHNFTDLSKLIREQGVTSKGIKLGNNIWVGAKVTFLDGCVVGDNSVVAAGAVVNGIYPENSIIGGVPAKVLKSTLE</sequence>
<dbReference type="InterPro" id="IPR051159">
    <property type="entry name" value="Hexapeptide_acetyltransf"/>
</dbReference>
<dbReference type="RefSeq" id="WP_035124534.1">
    <property type="nucleotide sequence ID" value="NZ_JRHH01000002.1"/>
</dbReference>